<keyword evidence="3" id="KW-1133">Transmembrane helix</keyword>
<protein>
    <submittedName>
        <fullName evidence="4">BolA-like protein 3</fullName>
    </submittedName>
</protein>
<dbReference type="EMBL" id="HAAD01003499">
    <property type="protein sequence ID" value="CDG69731.1"/>
    <property type="molecule type" value="mRNA"/>
</dbReference>
<feature type="non-terminal residue" evidence="4">
    <location>
        <position position="1"/>
    </location>
</feature>
<keyword evidence="3" id="KW-0812">Transmembrane</keyword>
<reference evidence="4" key="1">
    <citation type="journal article" date="2013" name="Genome Biol. Evol.">
        <title>Punctuated emergences of genetic and phenotypic innovations in eumetazoan, bilaterian, euteleostome, and hominidae ancestors.</title>
        <authorList>
            <person name="Wenger Y."/>
            <person name="Galliot B."/>
        </authorList>
    </citation>
    <scope>NUCLEOTIDE SEQUENCE</scope>
    <source>
        <tissue evidence="4">Whole animals</tissue>
    </source>
</reference>
<name>T2MCB3_HYDVU</name>
<dbReference type="PANTHER" id="PTHR46188:SF1">
    <property type="entry name" value="BOLA-LIKE PROTEIN 3"/>
    <property type="match status" value="1"/>
</dbReference>
<evidence type="ECO:0000256" key="2">
    <source>
        <dbReference type="RuleBase" id="RU003860"/>
    </source>
</evidence>
<feature type="transmembrane region" description="Helical" evidence="3">
    <location>
        <begin position="6"/>
        <end position="22"/>
    </location>
</feature>
<dbReference type="InterPro" id="IPR002634">
    <property type="entry name" value="BolA"/>
</dbReference>
<dbReference type="OrthoDB" id="203381at2759"/>
<dbReference type="Gene3D" id="3.30.300.90">
    <property type="entry name" value="BolA-like"/>
    <property type="match status" value="1"/>
</dbReference>
<dbReference type="SUPFAM" id="SSF82657">
    <property type="entry name" value="BolA-like"/>
    <property type="match status" value="1"/>
</dbReference>
<dbReference type="AlphaFoldDB" id="T2MCB3"/>
<accession>T2MCB3</accession>
<organism evidence="4">
    <name type="scientific">Hydra vulgaris</name>
    <name type="common">Hydra</name>
    <name type="synonym">Hydra attenuata</name>
    <dbReference type="NCBI Taxonomy" id="6087"/>
    <lineage>
        <taxon>Eukaryota</taxon>
        <taxon>Metazoa</taxon>
        <taxon>Cnidaria</taxon>
        <taxon>Hydrozoa</taxon>
        <taxon>Hydroidolina</taxon>
        <taxon>Anthoathecata</taxon>
        <taxon>Aplanulata</taxon>
        <taxon>Hydridae</taxon>
        <taxon>Hydra</taxon>
    </lineage>
</organism>
<evidence type="ECO:0000256" key="3">
    <source>
        <dbReference type="SAM" id="Phobius"/>
    </source>
</evidence>
<comment type="similarity">
    <text evidence="1 2">Belongs to the BolA/IbaG family.</text>
</comment>
<evidence type="ECO:0000313" key="4">
    <source>
        <dbReference type="EMBL" id="CDG69731.1"/>
    </source>
</evidence>
<dbReference type="PANTHER" id="PTHR46188">
    <property type="entry name" value="BOLA-LIKE PROTEIN 3"/>
    <property type="match status" value="1"/>
</dbReference>
<proteinExistence type="evidence at transcript level"/>
<keyword evidence="3" id="KW-0472">Membrane</keyword>
<evidence type="ECO:0000256" key="1">
    <source>
        <dbReference type="ARBA" id="ARBA00005578"/>
    </source>
</evidence>
<dbReference type="InterPro" id="IPR036065">
    <property type="entry name" value="BolA-like_sf"/>
</dbReference>
<dbReference type="Pfam" id="PF01722">
    <property type="entry name" value="BolA"/>
    <property type="match status" value="1"/>
</dbReference>
<sequence length="123" mass="14177">YRIFFHEYFFICTTILIMLAILKTAKSKILIPPVVLKNAFAAQRTYNQGEIDLENILRKNLDVKEIEVQDISGGCGSMYQIFICANEFRGKRMVQQHRIVTDVLKEQVKNMHGLRITTAVPTD</sequence>
<gene>
    <name evidence="4" type="primary">BOLA3</name>
</gene>
<dbReference type="InterPro" id="IPR052275">
    <property type="entry name" value="Mt_Fe-S_assembly_factor"/>
</dbReference>
<dbReference type="GO" id="GO:0005759">
    <property type="term" value="C:mitochondrial matrix"/>
    <property type="evidence" value="ECO:0007669"/>
    <property type="project" value="TreeGrafter"/>
</dbReference>